<evidence type="ECO:0000256" key="1">
    <source>
        <dbReference type="SAM" id="MobiDB-lite"/>
    </source>
</evidence>
<dbReference type="Proteomes" id="UP000193560">
    <property type="component" value="Unassembled WGS sequence"/>
</dbReference>
<proteinExistence type="predicted"/>
<protein>
    <submittedName>
        <fullName evidence="2">Uncharacterized protein</fullName>
    </submittedName>
</protein>
<sequence>MSLVDALILPPLPNLTEQSVSSNNHQHKKALFLTLNGLDQNVLMKLNSTSDTQVDMLALKRQEQQQEGCSLAKELQQQQHHHHHHHHHYYHHHYKHQPRIPSPPNHSDSTSFIMGANQETESVATYSYTPITTPSSSPLTTLMDEEENIVSDDITTTTSTNDSMDNSSNNLTDSIKKNPSDQG</sequence>
<reference evidence="2 3" key="1">
    <citation type="submission" date="2016-07" db="EMBL/GenBank/DDBJ databases">
        <title>Pervasive Adenine N6-methylation of Active Genes in Fungi.</title>
        <authorList>
            <consortium name="DOE Joint Genome Institute"/>
            <person name="Mondo S.J."/>
            <person name="Dannebaum R.O."/>
            <person name="Kuo R.C."/>
            <person name="Labutti K."/>
            <person name="Haridas S."/>
            <person name="Kuo A."/>
            <person name="Salamov A."/>
            <person name="Ahrendt S.R."/>
            <person name="Lipzen A."/>
            <person name="Sullivan W."/>
            <person name="Andreopoulos W.B."/>
            <person name="Clum A."/>
            <person name="Lindquist E."/>
            <person name="Daum C."/>
            <person name="Ramamoorthy G.K."/>
            <person name="Gryganskyi A."/>
            <person name="Culley D."/>
            <person name="Magnuson J.K."/>
            <person name="James T.Y."/>
            <person name="O'Malley M.A."/>
            <person name="Stajich J.E."/>
            <person name="Spatafora J.W."/>
            <person name="Visel A."/>
            <person name="Grigoriev I.V."/>
        </authorList>
    </citation>
    <scope>NUCLEOTIDE SEQUENCE [LARGE SCALE GENOMIC DNA]</scope>
    <source>
        <strain evidence="2 3">NRRL 1336</strain>
    </source>
</reference>
<comment type="caution">
    <text evidence="2">The sequence shown here is derived from an EMBL/GenBank/DDBJ whole genome shotgun (WGS) entry which is preliminary data.</text>
</comment>
<keyword evidence="3" id="KW-1185">Reference proteome</keyword>
<accession>A0A1X2IKD1</accession>
<feature type="region of interest" description="Disordered" evidence="1">
    <location>
        <begin position="153"/>
        <end position="183"/>
    </location>
</feature>
<organism evidence="2 3">
    <name type="scientific">Absidia repens</name>
    <dbReference type="NCBI Taxonomy" id="90262"/>
    <lineage>
        <taxon>Eukaryota</taxon>
        <taxon>Fungi</taxon>
        <taxon>Fungi incertae sedis</taxon>
        <taxon>Mucoromycota</taxon>
        <taxon>Mucoromycotina</taxon>
        <taxon>Mucoromycetes</taxon>
        <taxon>Mucorales</taxon>
        <taxon>Cunninghamellaceae</taxon>
        <taxon>Absidia</taxon>
    </lineage>
</organism>
<dbReference type="AlphaFoldDB" id="A0A1X2IKD1"/>
<evidence type="ECO:0000313" key="2">
    <source>
        <dbReference type="EMBL" id="ORZ18025.1"/>
    </source>
</evidence>
<name>A0A1X2IKD1_9FUNG</name>
<evidence type="ECO:0000313" key="3">
    <source>
        <dbReference type="Proteomes" id="UP000193560"/>
    </source>
</evidence>
<feature type="compositionally biased region" description="Low complexity" evidence="1">
    <location>
        <begin position="153"/>
        <end position="173"/>
    </location>
</feature>
<gene>
    <name evidence="2" type="ORF">BCR42DRAFT_490681</name>
</gene>
<dbReference type="EMBL" id="MCGE01000009">
    <property type="protein sequence ID" value="ORZ18025.1"/>
    <property type="molecule type" value="Genomic_DNA"/>
</dbReference>
<feature type="compositionally biased region" description="Basic and acidic residues" evidence="1">
    <location>
        <begin position="174"/>
        <end position="183"/>
    </location>
</feature>